<evidence type="ECO:0000256" key="6">
    <source>
        <dbReference type="ARBA" id="ARBA00044677"/>
    </source>
</evidence>
<dbReference type="Pfam" id="PF03121">
    <property type="entry name" value="Herpes_UL52"/>
    <property type="match status" value="1"/>
</dbReference>
<keyword evidence="9" id="KW-1185">Reference proteome</keyword>
<name>A0ABM1KGQ0_GEKJA</name>
<evidence type="ECO:0000256" key="2">
    <source>
        <dbReference type="ARBA" id="ARBA00012417"/>
    </source>
</evidence>
<evidence type="ECO:0000313" key="10">
    <source>
        <dbReference type="RefSeq" id="XP_015272887.1"/>
    </source>
</evidence>
<comment type="catalytic activity">
    <reaction evidence="6">
        <text>ssDNA + n NTP = ssDNA/pppN(pN)n-1 hybrid + (n-1) diphosphate.</text>
        <dbReference type="EC" id="2.7.7.102"/>
    </reaction>
</comment>
<dbReference type="GeneID" id="107115650"/>
<dbReference type="RefSeq" id="XP_015272887.1">
    <property type="nucleotide sequence ID" value="XM_015417401.1"/>
</dbReference>
<reference evidence="10" key="1">
    <citation type="submission" date="2025-08" db="UniProtKB">
        <authorList>
            <consortium name="RefSeq"/>
        </authorList>
    </citation>
    <scope>IDENTIFICATION</scope>
</reference>
<evidence type="ECO:0000256" key="5">
    <source>
        <dbReference type="ARBA" id="ARBA00026139"/>
    </source>
</evidence>
<keyword evidence="3" id="KW-0240">DNA-directed RNA polymerase</keyword>
<keyword evidence="4" id="KW-0808">Transferase</keyword>
<dbReference type="CDD" id="cd22256">
    <property type="entry name" value="PrimPol_RBD"/>
    <property type="match status" value="1"/>
</dbReference>
<evidence type="ECO:0000256" key="1">
    <source>
        <dbReference type="ARBA" id="ARBA00009762"/>
    </source>
</evidence>
<keyword evidence="4" id="KW-0548">Nucleotidyltransferase</keyword>
<dbReference type="InterPro" id="IPR044917">
    <property type="entry name" value="PRIMPOL"/>
</dbReference>
<keyword evidence="3" id="KW-0804">Transcription</keyword>
<dbReference type="EC" id="2.7.7.102" evidence="7"/>
<organism evidence="9 10">
    <name type="scientific">Gekko japonicus</name>
    <name type="common">Schlegel's Japanese gecko</name>
    <dbReference type="NCBI Taxonomy" id="146911"/>
    <lineage>
        <taxon>Eukaryota</taxon>
        <taxon>Metazoa</taxon>
        <taxon>Chordata</taxon>
        <taxon>Craniata</taxon>
        <taxon>Vertebrata</taxon>
        <taxon>Euteleostomi</taxon>
        <taxon>Lepidosauria</taxon>
        <taxon>Squamata</taxon>
        <taxon>Bifurcata</taxon>
        <taxon>Gekkota</taxon>
        <taxon>Gekkonidae</taxon>
        <taxon>Gekkoninae</taxon>
        <taxon>Gekko</taxon>
    </lineage>
</organism>
<dbReference type="PANTHER" id="PTHR31399">
    <property type="entry name" value="DNA-DIRECTED PRIMASE / POLYMERASE PROTEIN"/>
    <property type="match status" value="1"/>
</dbReference>
<dbReference type="Proteomes" id="UP000694871">
    <property type="component" value="Unplaced"/>
</dbReference>
<evidence type="ECO:0000256" key="4">
    <source>
        <dbReference type="ARBA" id="ARBA00022932"/>
    </source>
</evidence>
<evidence type="ECO:0000256" key="8">
    <source>
        <dbReference type="ARBA" id="ARBA00047303"/>
    </source>
</evidence>
<protein>
    <recommendedName>
        <fullName evidence="5">DNA-directed primase/polymerase protein</fullName>
        <ecNumber evidence="7">2.7.7.102</ecNumber>
        <ecNumber evidence="2">2.7.7.7</ecNumber>
    </recommendedName>
</protein>
<comment type="catalytic activity">
    <reaction evidence="8">
        <text>DNA(n) + a 2'-deoxyribonucleoside 5'-triphosphate = DNA(n+1) + diphosphate</text>
        <dbReference type="Rhea" id="RHEA:22508"/>
        <dbReference type="Rhea" id="RHEA-COMP:17339"/>
        <dbReference type="Rhea" id="RHEA-COMP:17340"/>
        <dbReference type="ChEBI" id="CHEBI:33019"/>
        <dbReference type="ChEBI" id="CHEBI:61560"/>
        <dbReference type="ChEBI" id="CHEBI:173112"/>
        <dbReference type="EC" id="2.7.7.7"/>
    </reaction>
    <physiologicalReaction direction="left-to-right" evidence="8">
        <dbReference type="Rhea" id="RHEA:22509"/>
    </physiologicalReaction>
</comment>
<evidence type="ECO:0000256" key="7">
    <source>
        <dbReference type="ARBA" id="ARBA00044768"/>
    </source>
</evidence>
<keyword evidence="4" id="KW-0239">DNA-directed DNA polymerase</keyword>
<sequence>MLIALGQRKRKWEERTKDIEELASQYQQKPLCSHYRPLLSKPWQPSSIWKLFHRQIQAFNFAKNCKEDVHVFALEKNAENKQRFYLVTTYTELWFYYNKHYETSLMHCYEVIPENAVCKLYFDLEFYISTNPGADGQQMVAVLIEFICKKLKQYYGMKCSSEDVLNLDSSTEEKFSYHLIFQLHNAAFKNNIDIGNFLRTIFQPAILLIKSKDPLVPEEKVVSTVSQSYEDTSYLPSCLENQIVTKDMSQSWQLNSHRIQEKETSQQTENPNLSFLIVNGKHGGKQLFVDLGVYTKNRNFRLYKSSKAGNGVILDIAKDNKFVPETVKNTSIEEQYFLSSLVCNVRFSNCLKILSCDNLEKTKEKSVCLDGSLSRSSSVPIGGCQSSPYPEIDNFIVSLVSKDNIQGGIRQWNYFSLEELLVYDISKYRWCRNIGRAHRSNNIMIIVDLKREIWYQKCHDPVCRAENFKSECFPLPSNICLPFLFKEDEDYVYIMDGNGNIEEKANMHKSTGLPLTAKHEKMGQNQRTSSVELDDELDDICFLEASEDVELADAVTNLHPHKNWAVDEIPDELLIDALKKQEVDEVQV</sequence>
<dbReference type="EC" id="2.7.7.7" evidence="2"/>
<proteinExistence type="inferred from homology"/>
<comment type="similarity">
    <text evidence="1">Belongs to the eukaryotic-type primase small subunit family.</text>
</comment>
<accession>A0ABM1KGQ0</accession>
<evidence type="ECO:0000256" key="3">
    <source>
        <dbReference type="ARBA" id="ARBA00022478"/>
    </source>
</evidence>
<dbReference type="PANTHER" id="PTHR31399:SF0">
    <property type="entry name" value="DNA-DIRECTED PRIMASE_POLYMERASE PROTEIN"/>
    <property type="match status" value="1"/>
</dbReference>
<gene>
    <name evidence="10" type="primary">PRIMPOL</name>
</gene>
<evidence type="ECO:0000313" key="9">
    <source>
        <dbReference type="Proteomes" id="UP000694871"/>
    </source>
</evidence>